<evidence type="ECO:0000256" key="3">
    <source>
        <dbReference type="ARBA" id="ARBA00022676"/>
    </source>
</evidence>
<dbReference type="InterPro" id="IPR005490">
    <property type="entry name" value="LD_TPept_cat_dom"/>
</dbReference>
<dbReference type="GO" id="GO:0071972">
    <property type="term" value="F:peptidoglycan L,D-transpeptidase activity"/>
    <property type="evidence" value="ECO:0007669"/>
    <property type="project" value="TreeGrafter"/>
</dbReference>
<dbReference type="PANTHER" id="PTHR30582">
    <property type="entry name" value="L,D-TRANSPEPTIDASE"/>
    <property type="match status" value="1"/>
</dbReference>
<keyword evidence="5" id="KW-0378">Hydrolase</keyword>
<keyword evidence="3" id="KW-0328">Glycosyltransferase</keyword>
<dbReference type="PROSITE" id="PS52029">
    <property type="entry name" value="LD_TPASE"/>
    <property type="match status" value="1"/>
</dbReference>
<evidence type="ECO:0000256" key="7">
    <source>
        <dbReference type="ARBA" id="ARBA00022984"/>
    </source>
</evidence>
<proteinExistence type="inferred from homology"/>
<sequence>MHIHISIGKQTLTLSDDSGRVLRTYAVSTATKGAGELRGSLCTPRGRHLVRARIGAGQPENTVFIGRRPSGEVYSRELAERFPGRDWILTRIIWLSGCEPGRNRLGPVDTMRRYVYIHGSPDTAPMGRPGSIGCIRMHNIDIVDLFDQVPPYTLVDISED</sequence>
<dbReference type="GO" id="GO:0016757">
    <property type="term" value="F:glycosyltransferase activity"/>
    <property type="evidence" value="ECO:0007669"/>
    <property type="project" value="UniProtKB-KW"/>
</dbReference>
<keyword evidence="6 9" id="KW-0133">Cell shape</keyword>
<evidence type="ECO:0000256" key="2">
    <source>
        <dbReference type="ARBA" id="ARBA00005992"/>
    </source>
</evidence>
<feature type="active site" description="Proton donor/acceptor" evidence="9">
    <location>
        <position position="118"/>
    </location>
</feature>
<comment type="similarity">
    <text evidence="2">Belongs to the YkuD family.</text>
</comment>
<dbReference type="CDD" id="cd16913">
    <property type="entry name" value="YkuD_like"/>
    <property type="match status" value="1"/>
</dbReference>
<dbReference type="AlphaFoldDB" id="A0A935Q191"/>
<dbReference type="SUPFAM" id="SSF141523">
    <property type="entry name" value="L,D-transpeptidase catalytic domain-like"/>
    <property type="match status" value="1"/>
</dbReference>
<dbReference type="InterPro" id="IPR050979">
    <property type="entry name" value="LD-transpeptidase"/>
</dbReference>
<accession>A0A935Q191</accession>
<reference evidence="11 12" key="1">
    <citation type="submission" date="2020-10" db="EMBL/GenBank/DDBJ databases">
        <title>Connecting structure to function with the recovery of over 1000 high-quality activated sludge metagenome-assembled genomes encoding full-length rRNA genes using long-read sequencing.</title>
        <authorList>
            <person name="Singleton C.M."/>
            <person name="Petriglieri F."/>
            <person name="Kristensen J.M."/>
            <person name="Kirkegaard R.H."/>
            <person name="Michaelsen T.Y."/>
            <person name="Andersen M.H."/>
            <person name="Karst S.M."/>
            <person name="Dueholm M.S."/>
            <person name="Nielsen P.H."/>
            <person name="Albertsen M."/>
        </authorList>
    </citation>
    <scope>NUCLEOTIDE SEQUENCE [LARGE SCALE GENOMIC DNA]</scope>
    <source>
        <strain evidence="11">EsbW_18-Q3-R4-48_BATAC.285</strain>
    </source>
</reference>
<dbReference type="GO" id="GO:0071555">
    <property type="term" value="P:cell wall organization"/>
    <property type="evidence" value="ECO:0007669"/>
    <property type="project" value="UniProtKB-UniRule"/>
</dbReference>
<dbReference type="GO" id="GO:0018104">
    <property type="term" value="P:peptidoglycan-protein cross-linking"/>
    <property type="evidence" value="ECO:0007669"/>
    <property type="project" value="TreeGrafter"/>
</dbReference>
<organism evidence="11 12">
    <name type="scientific">Candidatus Accumulibacter proximus</name>
    <dbReference type="NCBI Taxonomy" id="2954385"/>
    <lineage>
        <taxon>Bacteria</taxon>
        <taxon>Pseudomonadati</taxon>
        <taxon>Pseudomonadota</taxon>
        <taxon>Betaproteobacteria</taxon>
        <taxon>Candidatus Accumulibacter</taxon>
    </lineage>
</organism>
<feature type="domain" description="L,D-TPase catalytic" evidence="10">
    <location>
        <begin position="1"/>
        <end position="158"/>
    </location>
</feature>
<evidence type="ECO:0000256" key="1">
    <source>
        <dbReference type="ARBA" id="ARBA00004752"/>
    </source>
</evidence>
<dbReference type="Proteomes" id="UP000697998">
    <property type="component" value="Unassembled WGS sequence"/>
</dbReference>
<protein>
    <submittedName>
        <fullName evidence="11">L,D-transpeptidase</fullName>
    </submittedName>
</protein>
<dbReference type="PANTHER" id="PTHR30582:SF24">
    <property type="entry name" value="L,D-TRANSPEPTIDASE ERFK_SRFK-RELATED"/>
    <property type="match status" value="1"/>
</dbReference>
<name>A0A935Q191_9PROT</name>
<dbReference type="GO" id="GO:0008360">
    <property type="term" value="P:regulation of cell shape"/>
    <property type="evidence" value="ECO:0007669"/>
    <property type="project" value="UniProtKB-UniRule"/>
</dbReference>
<gene>
    <name evidence="11" type="ORF">IPJ27_15920</name>
</gene>
<dbReference type="Pfam" id="PF03734">
    <property type="entry name" value="YkuD"/>
    <property type="match status" value="1"/>
</dbReference>
<dbReference type="GO" id="GO:0005576">
    <property type="term" value="C:extracellular region"/>
    <property type="evidence" value="ECO:0007669"/>
    <property type="project" value="TreeGrafter"/>
</dbReference>
<comment type="pathway">
    <text evidence="1 9">Cell wall biogenesis; peptidoglycan biosynthesis.</text>
</comment>
<evidence type="ECO:0000313" key="11">
    <source>
        <dbReference type="EMBL" id="MBK7676108.1"/>
    </source>
</evidence>
<feature type="active site" description="Nucleophile" evidence="9">
    <location>
        <position position="134"/>
    </location>
</feature>
<keyword evidence="7 9" id="KW-0573">Peptidoglycan synthesis</keyword>
<keyword evidence="8 9" id="KW-0961">Cell wall biogenesis/degradation</keyword>
<evidence type="ECO:0000256" key="9">
    <source>
        <dbReference type="PROSITE-ProRule" id="PRU01373"/>
    </source>
</evidence>
<evidence type="ECO:0000256" key="8">
    <source>
        <dbReference type="ARBA" id="ARBA00023316"/>
    </source>
</evidence>
<evidence type="ECO:0000256" key="4">
    <source>
        <dbReference type="ARBA" id="ARBA00022679"/>
    </source>
</evidence>
<evidence type="ECO:0000259" key="10">
    <source>
        <dbReference type="PROSITE" id="PS52029"/>
    </source>
</evidence>
<dbReference type="InterPro" id="IPR038063">
    <property type="entry name" value="Transpep_catalytic_dom"/>
</dbReference>
<keyword evidence="4" id="KW-0808">Transferase</keyword>
<dbReference type="EMBL" id="JADJMH010000016">
    <property type="protein sequence ID" value="MBK7676108.1"/>
    <property type="molecule type" value="Genomic_DNA"/>
</dbReference>
<evidence type="ECO:0000256" key="6">
    <source>
        <dbReference type="ARBA" id="ARBA00022960"/>
    </source>
</evidence>
<evidence type="ECO:0000256" key="5">
    <source>
        <dbReference type="ARBA" id="ARBA00022801"/>
    </source>
</evidence>
<comment type="caution">
    <text evidence="11">The sequence shown here is derived from an EMBL/GenBank/DDBJ whole genome shotgun (WGS) entry which is preliminary data.</text>
</comment>
<dbReference type="Gene3D" id="2.40.440.10">
    <property type="entry name" value="L,D-transpeptidase catalytic domain-like"/>
    <property type="match status" value="1"/>
</dbReference>
<evidence type="ECO:0000313" key="12">
    <source>
        <dbReference type="Proteomes" id="UP000697998"/>
    </source>
</evidence>